<sequence>MIKGLERKGRNPNIVELQKPTIVMDAGIASDENIDWLKDNQYPYIVVNRQRHRQFDENEAVVVKHDPE</sequence>
<organism evidence="1 2">
    <name type="scientific">Desulfobacter hydrogenophilus</name>
    <dbReference type="NCBI Taxonomy" id="2291"/>
    <lineage>
        <taxon>Bacteria</taxon>
        <taxon>Pseudomonadati</taxon>
        <taxon>Thermodesulfobacteriota</taxon>
        <taxon>Desulfobacteria</taxon>
        <taxon>Desulfobacterales</taxon>
        <taxon>Desulfobacteraceae</taxon>
        <taxon>Desulfobacter</taxon>
    </lineage>
</organism>
<evidence type="ECO:0000313" key="1">
    <source>
        <dbReference type="EMBL" id="RAM03855.1"/>
    </source>
</evidence>
<comment type="caution">
    <text evidence="1">The sequence shown here is derived from an EMBL/GenBank/DDBJ whole genome shotgun (WGS) entry which is preliminary data.</text>
</comment>
<reference evidence="1 2" key="1">
    <citation type="submission" date="2018-06" db="EMBL/GenBank/DDBJ databases">
        <title>Complete Genome Sequence of Desulfobacter hydrogenophilus (DSM3380).</title>
        <authorList>
            <person name="Marietou A."/>
            <person name="Schreiber L."/>
            <person name="Marshall I."/>
            <person name="Jorgensen B."/>
        </authorList>
    </citation>
    <scope>NUCLEOTIDE SEQUENCE [LARGE SCALE GENOMIC DNA]</scope>
    <source>
        <strain evidence="1 2">DSM 3380</strain>
    </source>
</reference>
<gene>
    <name evidence="1" type="ORF">DO021_00040</name>
</gene>
<accession>A0A328FLK8</accession>
<dbReference type="EMBL" id="QLNI01000001">
    <property type="protein sequence ID" value="RAM03855.1"/>
    <property type="molecule type" value="Genomic_DNA"/>
</dbReference>
<protein>
    <recommendedName>
        <fullName evidence="3">Transposase IS4-like domain-containing protein</fullName>
    </recommendedName>
</protein>
<proteinExistence type="predicted"/>
<evidence type="ECO:0008006" key="3">
    <source>
        <dbReference type="Google" id="ProtNLM"/>
    </source>
</evidence>
<evidence type="ECO:0000313" key="2">
    <source>
        <dbReference type="Proteomes" id="UP000248798"/>
    </source>
</evidence>
<dbReference type="AlphaFoldDB" id="A0A328FLK8"/>
<dbReference type="Proteomes" id="UP000248798">
    <property type="component" value="Unassembled WGS sequence"/>
</dbReference>
<name>A0A328FLK8_9BACT</name>